<dbReference type="EMBL" id="JABWAD010000028">
    <property type="protein sequence ID" value="KAF6070008.1"/>
    <property type="molecule type" value="Genomic_DNA"/>
</dbReference>
<evidence type="ECO:0000313" key="5">
    <source>
        <dbReference type="Proteomes" id="UP000536275"/>
    </source>
</evidence>
<dbReference type="GO" id="GO:0000027">
    <property type="term" value="P:ribosomal large subunit assembly"/>
    <property type="evidence" value="ECO:0007669"/>
    <property type="project" value="TreeGrafter"/>
</dbReference>
<evidence type="ECO:0000256" key="3">
    <source>
        <dbReference type="SAM" id="MobiDB-lite"/>
    </source>
</evidence>
<comment type="caution">
    <text evidence="4">The sequence shown here is derived from an EMBL/GenBank/DDBJ whole genome shotgun (WGS) entry which is preliminary data.</text>
</comment>
<evidence type="ECO:0000256" key="1">
    <source>
        <dbReference type="ARBA" id="ARBA00022741"/>
    </source>
</evidence>
<dbReference type="GO" id="GO:0030687">
    <property type="term" value="C:preribosome, large subunit precursor"/>
    <property type="evidence" value="ECO:0007669"/>
    <property type="project" value="TreeGrafter"/>
</dbReference>
<gene>
    <name evidence="4" type="ORF">FOB64_002706</name>
</gene>
<evidence type="ECO:0000256" key="2">
    <source>
        <dbReference type="ARBA" id="ARBA00022840"/>
    </source>
</evidence>
<evidence type="ECO:0000313" key="4">
    <source>
        <dbReference type="EMBL" id="KAF6070008.1"/>
    </source>
</evidence>
<keyword evidence="1" id="KW-0547">Nucleotide-binding</keyword>
<keyword evidence="2" id="KW-0067">ATP-binding</keyword>
<dbReference type="Proteomes" id="UP000536275">
    <property type="component" value="Unassembled WGS sequence"/>
</dbReference>
<accession>A0A8H6BZZ3</accession>
<dbReference type="GO" id="GO:0005524">
    <property type="term" value="F:ATP binding"/>
    <property type="evidence" value="ECO:0007669"/>
    <property type="project" value="UniProtKB-KW"/>
</dbReference>
<dbReference type="PANTHER" id="PTHR48103:SF2">
    <property type="entry name" value="MIDASIN"/>
    <property type="match status" value="1"/>
</dbReference>
<organism evidence="4 5">
    <name type="scientific">Candida albicans</name>
    <name type="common">Yeast</name>
    <dbReference type="NCBI Taxonomy" id="5476"/>
    <lineage>
        <taxon>Eukaryota</taxon>
        <taxon>Fungi</taxon>
        <taxon>Dikarya</taxon>
        <taxon>Ascomycota</taxon>
        <taxon>Saccharomycotina</taxon>
        <taxon>Pichiomycetes</taxon>
        <taxon>Debaryomycetaceae</taxon>
        <taxon>Candida/Lodderomyces clade</taxon>
        <taxon>Candida</taxon>
    </lineage>
</organism>
<sequence length="723" mass="81855">MLGDNEKEPAVTLLSALNVFMSKVTCGEFTIRLKLLKAFKNHAFEINKTHPIVDALCNFVTFYEQFQPTVLSTIEDSKKRLEKDINEVILLASWKDVNIDALKQSARRSHNNLYKIVRKYRAILSTPVQPIIEQGISESTNGMTSSSSSSSSSALINLPQIQIIVAGNERQIVQSIPSWIDRPKRLQNLNVIENNLKKRKLLSDTLREIRRSGLKLSSRSDILATQKSVNLIIANSVSFQNTIAQGCDCYFFKILDLLPRLRAAVSTSISTSAHAHADEVPQVDKEKGLSATENLIHSLIVDRVPIKKLADNIDTFNSWYNGFYTVANLNNLSATLAPVSVKDSIKLNIDNISIVKMWLPKLLDYGITTLESITKFGFNDTNVSVFYLLKNKLNELLSSINDENMVVVQSSITIGNVEKFSKFIGELMTTLTKWKLEHKQFAFVADTILNWIINNSNTINTIESSTSLTFVETIENVEKEFRTLSSSILVAVQKIMEIQEKNQEINRDDDDWLILSQHKLINYMKNLHLLTISNKLKKCMEIISLVEHNQQSSKLISALTSFTLPIVNHYYQLCLKIFDKVRLNYYDLSKATFILSSSLYTLATKGFCTPEAPNEQKDDNTNLHDGTGLGDGEGAQNNSNDVEDDEDLSEQAQQPNEENKEKDDGDEEEENDDAVDIEGDMAGQLEEASDQEKMMIKKMRITVMTKKNWMKKLMILMIWILMH</sequence>
<dbReference type="GO" id="GO:0000055">
    <property type="term" value="P:ribosomal large subunit export from nucleus"/>
    <property type="evidence" value="ECO:0007669"/>
    <property type="project" value="TreeGrafter"/>
</dbReference>
<dbReference type="GO" id="GO:0005634">
    <property type="term" value="C:nucleus"/>
    <property type="evidence" value="ECO:0007669"/>
    <property type="project" value="TreeGrafter"/>
</dbReference>
<feature type="compositionally biased region" description="Acidic residues" evidence="3">
    <location>
        <begin position="664"/>
        <end position="677"/>
    </location>
</feature>
<feature type="region of interest" description="Disordered" evidence="3">
    <location>
        <begin position="611"/>
        <end position="677"/>
    </location>
</feature>
<reference evidence="4 5" key="1">
    <citation type="submission" date="2020-03" db="EMBL/GenBank/DDBJ databases">
        <title>FDA dAtabase for Regulatory Grade micrObial Sequences (FDA-ARGOS): Supporting development and validation of Infectious Disease Dx tests.</title>
        <authorList>
            <person name="Campos J."/>
            <person name="Goldberg B."/>
            <person name="Tallon L."/>
            <person name="Sadzewicz L."/>
            <person name="Vavikolanu K."/>
            <person name="Mehta A."/>
            <person name="Aluvathingal J."/>
            <person name="Nadendla S."/>
            <person name="Nandy P."/>
            <person name="Geyer C."/>
            <person name="Yan Y."/>
            <person name="Sichtig H."/>
        </authorList>
    </citation>
    <scope>NUCLEOTIDE SEQUENCE [LARGE SCALE GENOMIC DNA]</scope>
    <source>
        <strain evidence="4 5">FDAARGOS_656</strain>
    </source>
</reference>
<dbReference type="AlphaFoldDB" id="A0A8H6BZZ3"/>
<protein>
    <submittedName>
        <fullName evidence="4">Uncharacterized protein</fullName>
    </submittedName>
</protein>
<name>A0A8H6BZZ3_CANAX</name>
<proteinExistence type="predicted"/>
<dbReference type="PANTHER" id="PTHR48103">
    <property type="entry name" value="MIDASIN-RELATED"/>
    <property type="match status" value="1"/>
</dbReference>